<sequence>MNDTNAAIIEDHVKNMNLPESTGRHILDTIAVVEEHLNGGIELTKPMPGDLVMILNSGDCLVKNRSLGIIEGIVGEYRNHYLVCFNDSTFNDGKIVNASGGPAYCIDSARLKQSPRILNKTFWKWKDFPRAGGGEYYIKSCKVWILNKGGSK</sequence>
<reference evidence="1" key="1">
    <citation type="submission" date="2020-03" db="EMBL/GenBank/DDBJ databases">
        <title>The deep terrestrial virosphere.</title>
        <authorList>
            <person name="Holmfeldt K."/>
            <person name="Nilsson E."/>
            <person name="Simone D."/>
            <person name="Lopez-Fernandez M."/>
            <person name="Wu X."/>
            <person name="de Brujin I."/>
            <person name="Lundin D."/>
            <person name="Andersson A."/>
            <person name="Bertilsson S."/>
            <person name="Dopson M."/>
        </authorList>
    </citation>
    <scope>NUCLEOTIDE SEQUENCE</scope>
    <source>
        <strain evidence="1">MM171A01390</strain>
    </source>
</reference>
<dbReference type="AlphaFoldDB" id="A0A6M3M2G8"/>
<gene>
    <name evidence="1" type="ORF">MM171A01390_0003</name>
</gene>
<dbReference type="EMBL" id="MT143623">
    <property type="protein sequence ID" value="QJA99018.1"/>
    <property type="molecule type" value="Genomic_DNA"/>
</dbReference>
<name>A0A6M3M2G8_9ZZZZ</name>
<evidence type="ECO:0000313" key="1">
    <source>
        <dbReference type="EMBL" id="QJA99018.1"/>
    </source>
</evidence>
<proteinExistence type="predicted"/>
<organism evidence="1">
    <name type="scientific">viral metagenome</name>
    <dbReference type="NCBI Taxonomy" id="1070528"/>
    <lineage>
        <taxon>unclassified sequences</taxon>
        <taxon>metagenomes</taxon>
        <taxon>organismal metagenomes</taxon>
    </lineage>
</organism>
<accession>A0A6M3M2G8</accession>
<protein>
    <submittedName>
        <fullName evidence="1">Uncharacterized protein</fullName>
    </submittedName>
</protein>